<evidence type="ECO:0000313" key="5">
    <source>
        <dbReference type="Proteomes" id="UP000218418"/>
    </source>
</evidence>
<comment type="cofactor">
    <cofactor evidence="1">
        <name>Mg(2+)</name>
        <dbReference type="ChEBI" id="CHEBI:18420"/>
    </cofactor>
</comment>
<dbReference type="GO" id="GO:0016787">
    <property type="term" value="F:hydrolase activity"/>
    <property type="evidence" value="ECO:0007669"/>
    <property type="project" value="UniProtKB-KW"/>
</dbReference>
<keyword evidence="5" id="KW-1185">Reference proteome</keyword>
<dbReference type="InterPro" id="IPR000086">
    <property type="entry name" value="NUDIX_hydrolase_dom"/>
</dbReference>
<organism evidence="4 5">
    <name type="scientific">Calothrix parasitica NIES-267</name>
    <dbReference type="NCBI Taxonomy" id="1973488"/>
    <lineage>
        <taxon>Bacteria</taxon>
        <taxon>Bacillati</taxon>
        <taxon>Cyanobacteriota</taxon>
        <taxon>Cyanophyceae</taxon>
        <taxon>Nostocales</taxon>
        <taxon>Calotrichaceae</taxon>
        <taxon>Calothrix</taxon>
    </lineage>
</organism>
<dbReference type="AlphaFoldDB" id="A0A1Z4LUX7"/>
<dbReference type="PROSITE" id="PS00893">
    <property type="entry name" value="NUDIX_BOX"/>
    <property type="match status" value="1"/>
</dbReference>
<dbReference type="PANTHER" id="PTHR11839">
    <property type="entry name" value="UDP/ADP-SUGAR PYROPHOSPHATASE"/>
    <property type="match status" value="1"/>
</dbReference>
<dbReference type="EMBL" id="AP018227">
    <property type="protein sequence ID" value="BAY85029.1"/>
    <property type="molecule type" value="Genomic_DNA"/>
</dbReference>
<dbReference type="PROSITE" id="PS51462">
    <property type="entry name" value="NUDIX"/>
    <property type="match status" value="1"/>
</dbReference>
<dbReference type="InterPro" id="IPR020084">
    <property type="entry name" value="NUDIX_hydrolase_CS"/>
</dbReference>
<dbReference type="InterPro" id="IPR015797">
    <property type="entry name" value="NUDIX_hydrolase-like_dom_sf"/>
</dbReference>
<sequence>MNSLEKWTILQSEMALNHPWCKVRRDKIKLPDGKIIDDYFVNIRPDVAIVLPITNHQEIVFVKQYRHAISDFFIELPAGGFNPEQESGQVAAIRELEEETGYVTSNIKKIATFYDKPSKDTNQLHLYLAENVVKTGNLKLDITEEIEVILIPVDAVLEKIQKGEICVAGTVAALFLGLNLVK</sequence>
<dbReference type="CDD" id="cd03424">
    <property type="entry name" value="NUDIX_ADPRase_Nudt5_UGPPase_Nudt14"/>
    <property type="match status" value="1"/>
</dbReference>
<proteinExistence type="predicted"/>
<dbReference type="GO" id="GO:0019693">
    <property type="term" value="P:ribose phosphate metabolic process"/>
    <property type="evidence" value="ECO:0007669"/>
    <property type="project" value="TreeGrafter"/>
</dbReference>
<dbReference type="OrthoDB" id="9806150at2"/>
<dbReference type="Gene3D" id="3.90.79.10">
    <property type="entry name" value="Nucleoside Triphosphate Pyrophosphohydrolase"/>
    <property type="match status" value="1"/>
</dbReference>
<reference evidence="4 5" key="1">
    <citation type="submission" date="2017-06" db="EMBL/GenBank/DDBJ databases">
        <title>Genome sequencing of cyanobaciteial culture collection at National Institute for Environmental Studies (NIES).</title>
        <authorList>
            <person name="Hirose Y."/>
            <person name="Shimura Y."/>
            <person name="Fujisawa T."/>
            <person name="Nakamura Y."/>
            <person name="Kawachi M."/>
        </authorList>
    </citation>
    <scope>NUCLEOTIDE SEQUENCE [LARGE SCALE GENOMIC DNA]</scope>
    <source>
        <strain evidence="4 5">NIES-267</strain>
    </source>
</reference>
<gene>
    <name evidence="4" type="ORF">NIES267_45270</name>
</gene>
<dbReference type="SUPFAM" id="SSF55811">
    <property type="entry name" value="Nudix"/>
    <property type="match status" value="1"/>
</dbReference>
<dbReference type="GO" id="GO:0006753">
    <property type="term" value="P:nucleoside phosphate metabolic process"/>
    <property type="evidence" value="ECO:0007669"/>
    <property type="project" value="TreeGrafter"/>
</dbReference>
<evidence type="ECO:0000313" key="4">
    <source>
        <dbReference type="EMBL" id="BAY85029.1"/>
    </source>
</evidence>
<evidence type="ECO:0000256" key="1">
    <source>
        <dbReference type="ARBA" id="ARBA00001946"/>
    </source>
</evidence>
<protein>
    <recommendedName>
        <fullName evidence="3">Nudix hydrolase domain-containing protein</fullName>
    </recommendedName>
</protein>
<dbReference type="Proteomes" id="UP000218418">
    <property type="component" value="Chromosome"/>
</dbReference>
<accession>A0A1Z4LUX7</accession>
<dbReference type="PANTHER" id="PTHR11839:SF18">
    <property type="entry name" value="NUDIX HYDROLASE DOMAIN-CONTAINING PROTEIN"/>
    <property type="match status" value="1"/>
</dbReference>
<dbReference type="Pfam" id="PF00293">
    <property type="entry name" value="NUDIX"/>
    <property type="match status" value="1"/>
</dbReference>
<evidence type="ECO:0000256" key="2">
    <source>
        <dbReference type="ARBA" id="ARBA00022801"/>
    </source>
</evidence>
<evidence type="ECO:0000259" key="3">
    <source>
        <dbReference type="PROSITE" id="PS51462"/>
    </source>
</evidence>
<feature type="domain" description="Nudix hydrolase" evidence="3">
    <location>
        <begin position="42"/>
        <end position="173"/>
    </location>
</feature>
<name>A0A1Z4LUX7_9CYAN</name>
<keyword evidence="2" id="KW-0378">Hydrolase</keyword>